<proteinExistence type="predicted"/>
<evidence type="ECO:0000313" key="2">
    <source>
        <dbReference type="EMBL" id="PIV38387.1"/>
    </source>
</evidence>
<dbReference type="Proteomes" id="UP000229247">
    <property type="component" value="Unassembled WGS sequence"/>
</dbReference>
<protein>
    <submittedName>
        <fullName evidence="2">Uncharacterized protein</fullName>
    </submittedName>
</protein>
<dbReference type="EMBL" id="PEUE01000056">
    <property type="protein sequence ID" value="PIV38387.1"/>
    <property type="molecule type" value="Genomic_DNA"/>
</dbReference>
<evidence type="ECO:0000313" key="3">
    <source>
        <dbReference type="Proteomes" id="UP000229247"/>
    </source>
</evidence>
<name>A0A2M7D5T6_9BACT</name>
<evidence type="ECO:0000256" key="1">
    <source>
        <dbReference type="SAM" id="MobiDB-lite"/>
    </source>
</evidence>
<dbReference type="AlphaFoldDB" id="A0A2M7D5T6"/>
<sequence>MPIKLHISPRLVKSVSSLYNDPNRIFMEYIDNSLDSAGHWFSDESVGYTRPIEITLKIEGKNKKDGRVTIADNCFGITNFKKVVQSIGNSDKKAQGFTNGQFGYGIYSFMAACEKLEVFSKLHKEDALYIPILRKQFDEARQEDVQFPDPKIKKDFPSISGTVIILSEFDQDSWKQINTEELKKEMEKHFELLLRRKNLAIKIINNDRNIYKCQAFDYESLEGEIYEDYITDFITQDKRIKAGSLATKIKNPVHIFLKMTKGITINRPPVFISKGRRICEIKDVKSFCSKHKSDIWDHPNVTGFIDLSDLLGPTIARNDFRNNNYSKALYNTLYELEELISEFVKKANLKSEERHYQQLEDILNKELSKLARIDSMNYRTDYIKGGDISIRQDGTGVEFEEGLGGKDFTVGGTNRGGGGNIGADEDNGIGPSEKEGDVPNDKVGGDKIRGEEQFEDSDRHAKERKKSGFNIRISDTEPQIDNETGNPKRSLLVGSEIIIYKKHPGFQERAKFTRQGEAKISERLITYLAGK</sequence>
<feature type="region of interest" description="Disordered" evidence="1">
    <location>
        <begin position="401"/>
        <end position="488"/>
    </location>
</feature>
<dbReference type="Pfam" id="PF13589">
    <property type="entry name" value="HATPase_c_3"/>
    <property type="match status" value="1"/>
</dbReference>
<accession>A0A2M7D5T6</accession>
<feature type="compositionally biased region" description="Polar residues" evidence="1">
    <location>
        <begin position="476"/>
        <end position="487"/>
    </location>
</feature>
<dbReference type="Gene3D" id="3.30.565.10">
    <property type="entry name" value="Histidine kinase-like ATPase, C-terminal domain"/>
    <property type="match status" value="1"/>
</dbReference>
<dbReference type="InterPro" id="IPR036890">
    <property type="entry name" value="HATPase_C_sf"/>
</dbReference>
<dbReference type="SUPFAM" id="SSF55874">
    <property type="entry name" value="ATPase domain of HSP90 chaperone/DNA topoisomerase II/histidine kinase"/>
    <property type="match status" value="1"/>
</dbReference>
<comment type="caution">
    <text evidence="2">The sequence shown here is derived from an EMBL/GenBank/DDBJ whole genome shotgun (WGS) entry which is preliminary data.</text>
</comment>
<reference evidence="3" key="1">
    <citation type="submission" date="2017-09" db="EMBL/GenBank/DDBJ databases">
        <title>Depth-based differentiation of microbial function through sediment-hosted aquifers and enrichment of novel symbionts in the deep terrestrial subsurface.</title>
        <authorList>
            <person name="Probst A.J."/>
            <person name="Ladd B."/>
            <person name="Jarett J.K."/>
            <person name="Geller-Mcgrath D.E."/>
            <person name="Sieber C.M.K."/>
            <person name="Emerson J.B."/>
            <person name="Anantharaman K."/>
            <person name="Thomas B.C."/>
            <person name="Malmstrom R."/>
            <person name="Stieglmeier M."/>
            <person name="Klingl A."/>
            <person name="Woyke T."/>
            <person name="Ryan C.M."/>
            <person name="Banfield J.F."/>
        </authorList>
    </citation>
    <scope>NUCLEOTIDE SEQUENCE [LARGE SCALE GENOMIC DNA]</scope>
</reference>
<gene>
    <name evidence="2" type="ORF">COS30_02375</name>
</gene>
<feature type="compositionally biased region" description="Basic and acidic residues" evidence="1">
    <location>
        <begin position="432"/>
        <end position="461"/>
    </location>
</feature>
<organism evidence="2 3">
    <name type="scientific">Candidatus Portnoybacteria bacterium CG02_land_8_20_14_3_00_45_8</name>
    <dbReference type="NCBI Taxonomy" id="1974807"/>
    <lineage>
        <taxon>Bacteria</taxon>
        <taxon>Candidatus Portnoyibacteriota</taxon>
    </lineage>
</organism>